<evidence type="ECO:0000259" key="3">
    <source>
        <dbReference type="Pfam" id="PF10099"/>
    </source>
</evidence>
<feature type="domain" description="Anti-sigma K factor RskA C-terminal" evidence="3">
    <location>
        <begin position="121"/>
        <end position="251"/>
    </location>
</feature>
<feature type="transmembrane region" description="Helical" evidence="2">
    <location>
        <begin position="117"/>
        <end position="138"/>
    </location>
</feature>
<sequence>MQHVDPETLALLALGENDAAAPDEHDHLRSCHECQAELAALGDAAAVGRSLTDEDRLVAPPASVWEGVRAELGLGEEDDAGAEAEAGTEAGVEDEDSEKPAATVTDLGERRRRRYSAGWIAAAASVALVVGVGGGVLWERRDLEKPAGTTTVASATLDALPDWDGATGAAQLEESEDGRRQVVVSMDAPASDDGYHEVWLIADDLSGLVSLGVLEGDEGTFDIPEGLDVGDYPLVDVSEEHFDGDPSHSGDSIVRGGLQI</sequence>
<keyword evidence="5" id="KW-1185">Reference proteome</keyword>
<protein>
    <submittedName>
        <fullName evidence="4">Anti-sigma-K factor rskA</fullName>
    </submittedName>
</protein>
<evidence type="ECO:0000313" key="4">
    <source>
        <dbReference type="EMBL" id="SDR80061.1"/>
    </source>
</evidence>
<dbReference type="Pfam" id="PF10099">
    <property type="entry name" value="RskA_C"/>
    <property type="match status" value="1"/>
</dbReference>
<gene>
    <name evidence="4" type="ORF">SAMN04489860_0091</name>
</gene>
<keyword evidence="2" id="KW-1133">Transmembrane helix</keyword>
<evidence type="ECO:0000256" key="1">
    <source>
        <dbReference type="SAM" id="MobiDB-lite"/>
    </source>
</evidence>
<organism evidence="4 5">
    <name type="scientific">Paraoerskovia marina</name>
    <dbReference type="NCBI Taxonomy" id="545619"/>
    <lineage>
        <taxon>Bacteria</taxon>
        <taxon>Bacillati</taxon>
        <taxon>Actinomycetota</taxon>
        <taxon>Actinomycetes</taxon>
        <taxon>Micrococcales</taxon>
        <taxon>Cellulomonadaceae</taxon>
        <taxon>Paraoerskovia</taxon>
    </lineage>
</organism>
<dbReference type="EMBL" id="LT629776">
    <property type="protein sequence ID" value="SDR80061.1"/>
    <property type="molecule type" value="Genomic_DNA"/>
</dbReference>
<feature type="region of interest" description="Disordered" evidence="1">
    <location>
        <begin position="241"/>
        <end position="260"/>
    </location>
</feature>
<name>A0A1H1LZY7_9CELL</name>
<dbReference type="Proteomes" id="UP000185663">
    <property type="component" value="Chromosome I"/>
</dbReference>
<keyword evidence="2" id="KW-0812">Transmembrane</keyword>
<dbReference type="AlphaFoldDB" id="A0A1H1LZY7"/>
<dbReference type="STRING" id="545619.SAMN04489860_0091"/>
<accession>A0A1H1LZY7</accession>
<reference evidence="4 5" key="1">
    <citation type="submission" date="2016-10" db="EMBL/GenBank/DDBJ databases">
        <authorList>
            <person name="de Groot N.N."/>
        </authorList>
    </citation>
    <scope>NUCLEOTIDE SEQUENCE [LARGE SCALE GENOMIC DNA]</scope>
    <source>
        <strain evidence="4 5">DSM 22126</strain>
    </source>
</reference>
<dbReference type="InterPro" id="IPR018764">
    <property type="entry name" value="RskA_C"/>
</dbReference>
<evidence type="ECO:0000256" key="2">
    <source>
        <dbReference type="SAM" id="Phobius"/>
    </source>
</evidence>
<feature type="region of interest" description="Disordered" evidence="1">
    <location>
        <begin position="74"/>
        <end position="103"/>
    </location>
</feature>
<dbReference type="GO" id="GO:0005886">
    <property type="term" value="C:plasma membrane"/>
    <property type="evidence" value="ECO:0007669"/>
    <property type="project" value="InterPro"/>
</dbReference>
<proteinExistence type="predicted"/>
<evidence type="ECO:0000313" key="5">
    <source>
        <dbReference type="Proteomes" id="UP000185663"/>
    </source>
</evidence>
<keyword evidence="2" id="KW-0472">Membrane</keyword>
<dbReference type="eggNOG" id="COG5343">
    <property type="taxonomic scope" value="Bacteria"/>
</dbReference>